<keyword evidence="1" id="KW-1133">Transmembrane helix</keyword>
<feature type="transmembrane region" description="Helical" evidence="1">
    <location>
        <begin position="100"/>
        <end position="117"/>
    </location>
</feature>
<reference evidence="3" key="1">
    <citation type="submission" date="2017-04" db="EMBL/GenBank/DDBJ databases">
        <authorList>
            <person name="Varghese N."/>
            <person name="Submissions S."/>
        </authorList>
    </citation>
    <scope>NUCLEOTIDE SEQUENCE [LARGE SCALE GENOMIC DNA]</scope>
    <source>
        <strain evidence="3">USBA 82</strain>
    </source>
</reference>
<evidence type="ECO:0000313" key="3">
    <source>
        <dbReference type="Proteomes" id="UP000193355"/>
    </source>
</evidence>
<feature type="transmembrane region" description="Helical" evidence="1">
    <location>
        <begin position="69"/>
        <end position="88"/>
    </location>
</feature>
<accession>A0A1X7IQK2</accession>
<evidence type="ECO:0000313" key="2">
    <source>
        <dbReference type="EMBL" id="SMG17384.1"/>
    </source>
</evidence>
<dbReference type="AlphaFoldDB" id="A0A1X7IQK2"/>
<dbReference type="EMBL" id="FXBB01000004">
    <property type="protein sequence ID" value="SMG17384.1"/>
    <property type="molecule type" value="Genomic_DNA"/>
</dbReference>
<sequence>MKAADEGLNGLKVLPGEDPMERAWRKTLNSVIDQIVQEDPSREGAIALMDLKLDPGPFPGTKYVDRRSLAVSVALGAVLGAFAVELVLPPLPATWVPAQWIGAIGALLGAVGAVFFARPKEVPDMGRARAHLALLAELTFKTIEATTAKPVEQARKNDGDIARALYDLKNASPDGLVAAAEGLLIEAANGGYEGLRGTPSFVNPSGPSVFSWSADLLDRYEPFGYYDEGDPVMEERAPIVKDGVVLEKGVVRRALR</sequence>
<dbReference type="Proteomes" id="UP000193355">
    <property type="component" value="Unassembled WGS sequence"/>
</dbReference>
<keyword evidence="3" id="KW-1185">Reference proteome</keyword>
<keyword evidence="1" id="KW-0472">Membrane</keyword>
<gene>
    <name evidence="2" type="ORF">SAMN06275492_10454</name>
</gene>
<proteinExistence type="predicted"/>
<dbReference type="STRING" id="561720.SAMN06275492_10454"/>
<evidence type="ECO:0000256" key="1">
    <source>
        <dbReference type="SAM" id="Phobius"/>
    </source>
</evidence>
<keyword evidence="1" id="KW-0812">Transmembrane</keyword>
<protein>
    <submittedName>
        <fullName evidence="2">Uncharacterized protein</fullName>
    </submittedName>
</protein>
<name>A0A1X7IQK2_9BACT</name>
<organism evidence="2 3">
    <name type="scientific">Dethiosulfovibrio salsuginis</name>
    <dbReference type="NCBI Taxonomy" id="561720"/>
    <lineage>
        <taxon>Bacteria</taxon>
        <taxon>Thermotogati</taxon>
        <taxon>Synergistota</taxon>
        <taxon>Synergistia</taxon>
        <taxon>Synergistales</taxon>
        <taxon>Dethiosulfovibrionaceae</taxon>
        <taxon>Dethiosulfovibrio</taxon>
    </lineage>
</organism>